<name>A0A934UY94_9MICO</name>
<evidence type="ECO:0008006" key="4">
    <source>
        <dbReference type="Google" id="ProtNLM"/>
    </source>
</evidence>
<dbReference type="Proteomes" id="UP000618733">
    <property type="component" value="Unassembled WGS sequence"/>
</dbReference>
<dbReference type="InterPro" id="IPR021373">
    <property type="entry name" value="DUF2993"/>
</dbReference>
<evidence type="ECO:0000313" key="2">
    <source>
        <dbReference type="EMBL" id="MBK0422571.1"/>
    </source>
</evidence>
<gene>
    <name evidence="2" type="ORF">JD292_10860</name>
</gene>
<feature type="transmembrane region" description="Helical" evidence="1">
    <location>
        <begin position="20"/>
        <end position="42"/>
    </location>
</feature>
<proteinExistence type="predicted"/>
<protein>
    <recommendedName>
        <fullName evidence="4">DUF2993 domain-containing protein</fullName>
    </recommendedName>
</protein>
<reference evidence="2" key="1">
    <citation type="submission" date="2020-12" db="EMBL/GenBank/DDBJ databases">
        <title>Leucobacter sp. CAS2, isolated from Chromium sludge.</title>
        <authorList>
            <person name="Xu Z."/>
        </authorList>
    </citation>
    <scope>NUCLEOTIDE SEQUENCE</scope>
    <source>
        <strain evidence="2">CSA2</strain>
    </source>
</reference>
<evidence type="ECO:0000313" key="3">
    <source>
        <dbReference type="Proteomes" id="UP000618733"/>
    </source>
</evidence>
<dbReference type="RefSeq" id="WP_200132772.1">
    <property type="nucleotide sequence ID" value="NZ_JAEHOI010000011.1"/>
</dbReference>
<keyword evidence="1" id="KW-0812">Transmembrane</keyword>
<accession>A0A934UY94</accession>
<dbReference type="EMBL" id="JAEHOI010000011">
    <property type="protein sequence ID" value="MBK0422571.1"/>
    <property type="molecule type" value="Genomic_DNA"/>
</dbReference>
<organism evidence="2 3">
    <name type="scientific">Leucobacter edaphi</name>
    <dbReference type="NCBI Taxonomy" id="2796472"/>
    <lineage>
        <taxon>Bacteria</taxon>
        <taxon>Bacillati</taxon>
        <taxon>Actinomycetota</taxon>
        <taxon>Actinomycetes</taxon>
        <taxon>Micrococcales</taxon>
        <taxon>Microbacteriaceae</taxon>
        <taxon>Leucobacter</taxon>
    </lineage>
</organism>
<keyword evidence="1" id="KW-1133">Transmembrane helix</keyword>
<evidence type="ECO:0000256" key="1">
    <source>
        <dbReference type="SAM" id="Phobius"/>
    </source>
</evidence>
<comment type="caution">
    <text evidence="2">The sequence shown here is derived from an EMBL/GenBank/DDBJ whole genome shotgun (WGS) entry which is preliminary data.</text>
</comment>
<keyword evidence="3" id="KW-1185">Reference proteome</keyword>
<keyword evidence="1" id="KW-0472">Membrane</keyword>
<sequence length="267" mass="27326">MDTAIFEEAPARRRRSGWPWWVRLLVTLLVIGALVGAAELALRLILPGIITGAVQSQLKLPADHPVDVELGGSQLVSAVGGGVGDVTVSVPDAPLIEGLAADVKVHAKRVPFAVTTGEISDGTAELTVPKEQLSGFAEMVTQGLAQSAEVRDGGLVVSHTVDMLGQKVPLSATLGLKVVDGKVEIDPKGASAAGFDLSATQIASATGDLLAPMLKPHVFCISDRLPRGVTLTNIELTSSGAVAVSADLSPKLAADPQERAPGSCAAG</sequence>
<dbReference type="Pfam" id="PF11209">
    <property type="entry name" value="LmeA"/>
    <property type="match status" value="1"/>
</dbReference>
<dbReference type="AlphaFoldDB" id="A0A934UY94"/>